<keyword evidence="2" id="KW-1185">Reference proteome</keyword>
<dbReference type="Proteomes" id="UP000276133">
    <property type="component" value="Unassembled WGS sequence"/>
</dbReference>
<organism evidence="1 2">
    <name type="scientific">Brachionus plicatilis</name>
    <name type="common">Marine rotifer</name>
    <name type="synonym">Brachionus muelleri</name>
    <dbReference type="NCBI Taxonomy" id="10195"/>
    <lineage>
        <taxon>Eukaryota</taxon>
        <taxon>Metazoa</taxon>
        <taxon>Spiralia</taxon>
        <taxon>Gnathifera</taxon>
        <taxon>Rotifera</taxon>
        <taxon>Eurotatoria</taxon>
        <taxon>Monogononta</taxon>
        <taxon>Pseudotrocha</taxon>
        <taxon>Ploima</taxon>
        <taxon>Brachionidae</taxon>
        <taxon>Brachionus</taxon>
    </lineage>
</organism>
<name>A0A3M7R5H3_BRAPC</name>
<sequence>LIQASKFAFFIRIEAGYDVNFLEYKRPAYIQNPLIFGEIRFYLIFGIFYSMNGNKALLALYL</sequence>
<feature type="non-terminal residue" evidence="1">
    <location>
        <position position="1"/>
    </location>
</feature>
<protein>
    <submittedName>
        <fullName evidence="1">Uncharacterized protein</fullName>
    </submittedName>
</protein>
<comment type="caution">
    <text evidence="1">The sequence shown here is derived from an EMBL/GenBank/DDBJ whole genome shotgun (WGS) entry which is preliminary data.</text>
</comment>
<evidence type="ECO:0000313" key="1">
    <source>
        <dbReference type="EMBL" id="RNA18495.1"/>
    </source>
</evidence>
<evidence type="ECO:0000313" key="2">
    <source>
        <dbReference type="Proteomes" id="UP000276133"/>
    </source>
</evidence>
<gene>
    <name evidence="1" type="ORF">BpHYR1_002160</name>
</gene>
<reference evidence="1 2" key="1">
    <citation type="journal article" date="2018" name="Sci. Rep.">
        <title>Genomic signatures of local adaptation to the degree of environmental predictability in rotifers.</title>
        <authorList>
            <person name="Franch-Gras L."/>
            <person name="Hahn C."/>
            <person name="Garcia-Roger E.M."/>
            <person name="Carmona M.J."/>
            <person name="Serra M."/>
            <person name="Gomez A."/>
        </authorList>
    </citation>
    <scope>NUCLEOTIDE SEQUENCE [LARGE SCALE GENOMIC DNA]</scope>
    <source>
        <strain evidence="1">HYR1</strain>
    </source>
</reference>
<proteinExistence type="predicted"/>
<dbReference type="AlphaFoldDB" id="A0A3M7R5H3"/>
<feature type="non-terminal residue" evidence="1">
    <location>
        <position position="62"/>
    </location>
</feature>
<accession>A0A3M7R5H3</accession>
<dbReference type="EMBL" id="REGN01004229">
    <property type="protein sequence ID" value="RNA18495.1"/>
    <property type="molecule type" value="Genomic_DNA"/>
</dbReference>